<evidence type="ECO:0000313" key="2">
    <source>
        <dbReference type="EMBL" id="MBB4845150.1"/>
    </source>
</evidence>
<dbReference type="PANTHER" id="PTHR33164:SF43">
    <property type="entry name" value="HTH-TYPE TRANSCRIPTIONAL REPRESSOR YETL"/>
    <property type="match status" value="1"/>
</dbReference>
<organism evidence="2 3">
    <name type="scientific">Roseateles oligotrophus</name>
    <dbReference type="NCBI Taxonomy" id="1769250"/>
    <lineage>
        <taxon>Bacteria</taxon>
        <taxon>Pseudomonadati</taxon>
        <taxon>Pseudomonadota</taxon>
        <taxon>Betaproteobacteria</taxon>
        <taxon>Burkholderiales</taxon>
        <taxon>Sphaerotilaceae</taxon>
        <taxon>Roseateles</taxon>
    </lineage>
</organism>
<dbReference type="Proteomes" id="UP000562027">
    <property type="component" value="Unassembled WGS sequence"/>
</dbReference>
<proteinExistence type="predicted"/>
<evidence type="ECO:0000259" key="1">
    <source>
        <dbReference type="PROSITE" id="PS50995"/>
    </source>
</evidence>
<dbReference type="Pfam" id="PF12802">
    <property type="entry name" value="MarR_2"/>
    <property type="match status" value="1"/>
</dbReference>
<evidence type="ECO:0000313" key="3">
    <source>
        <dbReference type="Proteomes" id="UP000562027"/>
    </source>
</evidence>
<feature type="domain" description="HTH marR-type" evidence="1">
    <location>
        <begin position="14"/>
        <end position="146"/>
    </location>
</feature>
<dbReference type="PROSITE" id="PS50995">
    <property type="entry name" value="HTH_MARR_2"/>
    <property type="match status" value="1"/>
</dbReference>
<dbReference type="Gene3D" id="1.10.10.10">
    <property type="entry name" value="Winged helix-like DNA-binding domain superfamily/Winged helix DNA-binding domain"/>
    <property type="match status" value="1"/>
</dbReference>
<sequence length="149" mass="16106">MASKVSSNELGDAYATIGFSLKLAQQALRTHMDTALQQIGLTTPQYAVLTFLEVEPGASNAELARRAFVTPQTMQGILVSLERAGFIKRTPHPEHGRIQTTELTANGRAALKAASGIVFEVEKRLRDAAAPLDPKTVVAMLCRFADALR</sequence>
<dbReference type="PANTHER" id="PTHR33164">
    <property type="entry name" value="TRANSCRIPTIONAL REGULATOR, MARR FAMILY"/>
    <property type="match status" value="1"/>
</dbReference>
<comment type="caution">
    <text evidence="2">The sequence shown here is derived from an EMBL/GenBank/DDBJ whole genome shotgun (WGS) entry which is preliminary data.</text>
</comment>
<dbReference type="EMBL" id="JACHLP010000007">
    <property type="protein sequence ID" value="MBB4845150.1"/>
    <property type="molecule type" value="Genomic_DNA"/>
</dbReference>
<accession>A0A840LAF0</accession>
<dbReference type="GO" id="GO:0003700">
    <property type="term" value="F:DNA-binding transcription factor activity"/>
    <property type="evidence" value="ECO:0007669"/>
    <property type="project" value="InterPro"/>
</dbReference>
<dbReference type="GO" id="GO:0006950">
    <property type="term" value="P:response to stress"/>
    <property type="evidence" value="ECO:0007669"/>
    <property type="project" value="TreeGrafter"/>
</dbReference>
<dbReference type="SMART" id="SM00347">
    <property type="entry name" value="HTH_MARR"/>
    <property type="match status" value="1"/>
</dbReference>
<dbReference type="SUPFAM" id="SSF46785">
    <property type="entry name" value="Winged helix' DNA-binding domain"/>
    <property type="match status" value="1"/>
</dbReference>
<dbReference type="RefSeq" id="WP_221439660.1">
    <property type="nucleotide sequence ID" value="NZ_JACHLP010000007.1"/>
</dbReference>
<dbReference type="GO" id="GO:0003677">
    <property type="term" value="F:DNA binding"/>
    <property type="evidence" value="ECO:0007669"/>
    <property type="project" value="UniProtKB-KW"/>
</dbReference>
<dbReference type="InterPro" id="IPR036390">
    <property type="entry name" value="WH_DNA-bd_sf"/>
</dbReference>
<keyword evidence="2" id="KW-0238">DNA-binding</keyword>
<keyword evidence="3" id="KW-1185">Reference proteome</keyword>
<protein>
    <submittedName>
        <fullName evidence="2">DNA-binding MarR family transcriptional regulator</fullName>
    </submittedName>
</protein>
<dbReference type="InterPro" id="IPR000835">
    <property type="entry name" value="HTH_MarR-typ"/>
</dbReference>
<reference evidence="2 3" key="1">
    <citation type="submission" date="2020-08" db="EMBL/GenBank/DDBJ databases">
        <title>Functional genomics of gut bacteria from endangered species of beetles.</title>
        <authorList>
            <person name="Carlos-Shanley C."/>
        </authorList>
    </citation>
    <scope>NUCLEOTIDE SEQUENCE [LARGE SCALE GENOMIC DNA]</scope>
    <source>
        <strain evidence="2 3">S00239</strain>
    </source>
</reference>
<dbReference type="AlphaFoldDB" id="A0A840LAF0"/>
<name>A0A840LAF0_9BURK</name>
<gene>
    <name evidence="2" type="ORF">HNP55_003696</name>
</gene>
<dbReference type="InterPro" id="IPR036388">
    <property type="entry name" value="WH-like_DNA-bd_sf"/>
</dbReference>
<dbReference type="InterPro" id="IPR039422">
    <property type="entry name" value="MarR/SlyA-like"/>
</dbReference>